<feature type="transmembrane region" description="Helical" evidence="5">
    <location>
        <begin position="218"/>
        <end position="239"/>
    </location>
</feature>
<dbReference type="InterPro" id="IPR020846">
    <property type="entry name" value="MFS_dom"/>
</dbReference>
<feature type="transmembrane region" description="Helical" evidence="5">
    <location>
        <begin position="87"/>
        <end position="104"/>
    </location>
</feature>
<feature type="transmembrane region" description="Helical" evidence="5">
    <location>
        <begin position="316"/>
        <end position="336"/>
    </location>
</feature>
<dbReference type="Gene3D" id="1.20.1250.20">
    <property type="entry name" value="MFS general substrate transporter like domains"/>
    <property type="match status" value="2"/>
</dbReference>
<dbReference type="GO" id="GO:0016020">
    <property type="term" value="C:membrane"/>
    <property type="evidence" value="ECO:0007669"/>
    <property type="project" value="UniProtKB-SubCell"/>
</dbReference>
<feature type="transmembrane region" description="Helical" evidence="5">
    <location>
        <begin position="292"/>
        <end position="310"/>
    </location>
</feature>
<feature type="transmembrane region" description="Helical" evidence="5">
    <location>
        <begin position="176"/>
        <end position="197"/>
    </location>
</feature>
<keyword evidence="2 5" id="KW-0812">Transmembrane</keyword>
<dbReference type="RefSeq" id="WP_093317888.1">
    <property type="nucleotide sequence ID" value="NZ_FOHV01000004.1"/>
</dbReference>
<name>A0A1H9ZXM3_9GAMM</name>
<feature type="transmembrane region" description="Helical" evidence="5">
    <location>
        <begin position="110"/>
        <end position="130"/>
    </location>
</feature>
<dbReference type="STRING" id="1123402.SAMN02583745_00737"/>
<dbReference type="SUPFAM" id="SSF103473">
    <property type="entry name" value="MFS general substrate transporter"/>
    <property type="match status" value="1"/>
</dbReference>
<dbReference type="OrthoDB" id="9810941at2"/>
<evidence type="ECO:0000256" key="5">
    <source>
        <dbReference type="SAM" id="Phobius"/>
    </source>
</evidence>
<keyword evidence="8" id="KW-1185">Reference proteome</keyword>
<feature type="transmembrane region" description="Helical" evidence="5">
    <location>
        <begin position="380"/>
        <end position="399"/>
    </location>
</feature>
<reference evidence="8" key="1">
    <citation type="submission" date="2016-10" db="EMBL/GenBank/DDBJ databases">
        <authorList>
            <person name="Varghese N."/>
            <person name="Submissions S."/>
        </authorList>
    </citation>
    <scope>NUCLEOTIDE SEQUENCE [LARGE SCALE GENOMIC DNA]</scope>
    <source>
        <strain evidence="8">DSM 18579</strain>
    </source>
</reference>
<dbReference type="EMBL" id="FOHV01000004">
    <property type="protein sequence ID" value="SES86087.1"/>
    <property type="molecule type" value="Genomic_DNA"/>
</dbReference>
<accession>A0A1H9ZXM3</accession>
<dbReference type="PANTHER" id="PTHR23514">
    <property type="entry name" value="BYPASS OF STOP CODON PROTEIN 6"/>
    <property type="match status" value="1"/>
</dbReference>
<dbReference type="PROSITE" id="PS50850">
    <property type="entry name" value="MFS"/>
    <property type="match status" value="1"/>
</dbReference>
<feature type="transmembrane region" description="Helical" evidence="5">
    <location>
        <begin position="59"/>
        <end position="80"/>
    </location>
</feature>
<dbReference type="InterPro" id="IPR011701">
    <property type="entry name" value="MFS"/>
</dbReference>
<dbReference type="PANTHER" id="PTHR23514:SF13">
    <property type="entry name" value="INNER MEMBRANE PROTEIN YBJJ"/>
    <property type="match status" value="1"/>
</dbReference>
<dbReference type="GO" id="GO:0022857">
    <property type="term" value="F:transmembrane transporter activity"/>
    <property type="evidence" value="ECO:0007669"/>
    <property type="project" value="InterPro"/>
</dbReference>
<proteinExistence type="predicted"/>
<evidence type="ECO:0000313" key="8">
    <source>
        <dbReference type="Proteomes" id="UP000242642"/>
    </source>
</evidence>
<dbReference type="CDD" id="cd17393">
    <property type="entry name" value="MFS_MosC_like"/>
    <property type="match status" value="1"/>
</dbReference>
<feature type="transmembrane region" description="Helical" evidence="5">
    <location>
        <begin position="151"/>
        <end position="170"/>
    </location>
</feature>
<evidence type="ECO:0000256" key="4">
    <source>
        <dbReference type="ARBA" id="ARBA00023136"/>
    </source>
</evidence>
<feature type="domain" description="Major facilitator superfamily (MFS) profile" evidence="6">
    <location>
        <begin position="22"/>
        <end position="403"/>
    </location>
</feature>
<feature type="transmembrane region" description="Helical" evidence="5">
    <location>
        <begin position="348"/>
        <end position="368"/>
    </location>
</feature>
<dbReference type="Pfam" id="PF07690">
    <property type="entry name" value="MFS_1"/>
    <property type="match status" value="1"/>
</dbReference>
<keyword evidence="4 5" id="KW-0472">Membrane</keyword>
<evidence type="ECO:0000256" key="2">
    <source>
        <dbReference type="ARBA" id="ARBA00022692"/>
    </source>
</evidence>
<dbReference type="InterPro" id="IPR051788">
    <property type="entry name" value="MFS_Transporter"/>
</dbReference>
<protein>
    <submittedName>
        <fullName evidence="7">Fucose permease</fullName>
    </submittedName>
</protein>
<dbReference type="AlphaFoldDB" id="A0A1H9ZXM3"/>
<feature type="transmembrane region" description="Helical" evidence="5">
    <location>
        <begin position="259"/>
        <end position="280"/>
    </location>
</feature>
<feature type="transmembrane region" description="Helical" evidence="5">
    <location>
        <begin position="28"/>
        <end position="47"/>
    </location>
</feature>
<sequence length="406" mass="43499">MSSHYLNNQTEHYTKLLGTLRAVNTTRLIFLLAGFSMAAWAPIVPLIKDKLTLSDDILGLLLISLAVGSLAMMPLAAFLIEKLSCKKVICLGFLVVSLTLPLLMFAPNLIFMLAVLFCFGAGLGLVDIAMNTQAVLLEKASPKPIMSSMHAFWSIGGVIGSTIVTTLLGIKIDPLLTLLIAVILIIFAFVPFIKNLLPKQIEPLDENGQIKPTEKTPFIVLPKGIVLLIGILCFILFLAEGAMLDWSAIYLNQFRDVPLNISGSGFIVFSIAMTVGRLTGDWVVASLGRFKVLFWGALLSALGYLLLIVVPIHFVSFIGITLIGIGASNAVPILFTAAGNQKEMPAHLAIAAVAMVGYGGMLIGPAAIGFISNQIGLDKAFFLISSLLLIVVLCSKKVTSTVTKNE</sequence>
<evidence type="ECO:0000256" key="3">
    <source>
        <dbReference type="ARBA" id="ARBA00022989"/>
    </source>
</evidence>
<gene>
    <name evidence="7" type="ORF">SAMN02583745_00737</name>
</gene>
<keyword evidence="3 5" id="KW-1133">Transmembrane helix</keyword>
<organism evidence="7 8">
    <name type="scientific">Thorsellia anophelis DSM 18579</name>
    <dbReference type="NCBI Taxonomy" id="1123402"/>
    <lineage>
        <taxon>Bacteria</taxon>
        <taxon>Pseudomonadati</taxon>
        <taxon>Pseudomonadota</taxon>
        <taxon>Gammaproteobacteria</taxon>
        <taxon>Enterobacterales</taxon>
        <taxon>Thorselliaceae</taxon>
        <taxon>Thorsellia</taxon>
    </lineage>
</organism>
<dbReference type="Proteomes" id="UP000242642">
    <property type="component" value="Unassembled WGS sequence"/>
</dbReference>
<evidence type="ECO:0000259" key="6">
    <source>
        <dbReference type="PROSITE" id="PS50850"/>
    </source>
</evidence>
<evidence type="ECO:0000313" key="7">
    <source>
        <dbReference type="EMBL" id="SES86087.1"/>
    </source>
</evidence>
<comment type="subcellular location">
    <subcellularLocation>
        <location evidence="1">Membrane</location>
        <topology evidence="1">Multi-pass membrane protein</topology>
    </subcellularLocation>
</comment>
<evidence type="ECO:0000256" key="1">
    <source>
        <dbReference type="ARBA" id="ARBA00004141"/>
    </source>
</evidence>
<dbReference type="InterPro" id="IPR036259">
    <property type="entry name" value="MFS_trans_sf"/>
</dbReference>